<evidence type="ECO:0000256" key="2">
    <source>
        <dbReference type="ARBA" id="ARBA00004370"/>
    </source>
</evidence>
<sequence>MTRTFKLGPKFTLLLTLIFLGGTIFSGFVLSNALQHEAEQEMADRAEILIQTMNAVRNYTSSHVKPQLTQQLQTSPEFVKETVPAYSAREVFEAFRQSPKYTHFLYREATLNPTNPRDQADEFETDIIAQFRQNTQLKELQGYRLQKGEQFFYMARPLAIRQASCLECHGNPQKAPVSMRQTYGDQNGFGWQMNEIIAAQTIYVPAGEVLARGQRSLLMVMSIFSSIFAVVVLLINLLLKRTVIRPLKQLTQLARRFRTTQEALQPHQSLTHLAQRPDEPGQLARAFQQMAHEVTAREASLNRAREAAEAAVVAKSEFLATVSHEIRTPMNGVLGMTNLLLDTPLTTQQSLFVDTIRKSGDALLTLINDILDFSKIESGKLALEKQPFHLATCIEDSLELLSSKAAEKNLELLYQLDPTLPLTLTGDVTRLRQILVNLVGNALKFTEVGEVVVSVSGQPVKQAATVENNQPPAALYQLAFAVRDTGIGIPPDKRDRLFKLFSQIDSSTSRRYGGTGLGLAICQRLCKLMGGDIWVESEVDRGSTFHFTLLIESAVAEPASQPLSQMADKRVLIVDDNAASRKALTTWATAQKLSVVAARSPYEALGWMAQNLPFDLAIIDAHMPEMNGFELASAIADMGKPLPIVFLVTADSTHLTSRSQSLTAVVKKPVRYAQLATTLSQLLAGDAALSPTLFPSLAIAQTQPPANPALRILVAEDNLVNQQLALLWLEKMGYRADVVSNGLEVLEALSRQPYDVVLMDVHMPEMDGLSATQEICRRLDARQRPRIIAMTANAMPGDDQKCLQAGMDDYISKPIRFEELLAALGQCRPLAGDRL</sequence>
<evidence type="ECO:0000256" key="7">
    <source>
        <dbReference type="ARBA" id="ARBA00023012"/>
    </source>
</evidence>
<dbReference type="InterPro" id="IPR003660">
    <property type="entry name" value="HAMP_dom"/>
</dbReference>
<dbReference type="SUPFAM" id="SSF47384">
    <property type="entry name" value="Homodimeric domain of signal transducing histidine kinase"/>
    <property type="match status" value="1"/>
</dbReference>
<dbReference type="PROSITE" id="PS50110">
    <property type="entry name" value="RESPONSE_REGULATORY"/>
    <property type="match status" value="2"/>
</dbReference>
<evidence type="ECO:0000256" key="8">
    <source>
        <dbReference type="PROSITE-ProRule" id="PRU00169"/>
    </source>
</evidence>
<dbReference type="Pfam" id="PF00072">
    <property type="entry name" value="Response_reg"/>
    <property type="match status" value="2"/>
</dbReference>
<dbReference type="EMBL" id="JBHZOL010000079">
    <property type="protein sequence ID" value="MFE4107164.1"/>
    <property type="molecule type" value="Genomic_DNA"/>
</dbReference>
<dbReference type="SMART" id="SM00448">
    <property type="entry name" value="REC"/>
    <property type="match status" value="2"/>
</dbReference>
<dbReference type="Gene3D" id="3.30.565.10">
    <property type="entry name" value="Histidine kinase-like ATPase, C-terminal domain"/>
    <property type="match status" value="1"/>
</dbReference>
<dbReference type="InterPro" id="IPR021796">
    <property type="entry name" value="Tll0287-like_dom"/>
</dbReference>
<name>A0ABW6IG36_9CYAN</name>
<evidence type="ECO:0000256" key="3">
    <source>
        <dbReference type="ARBA" id="ARBA00012438"/>
    </source>
</evidence>
<dbReference type="PROSITE" id="PS50885">
    <property type="entry name" value="HAMP"/>
    <property type="match status" value="1"/>
</dbReference>
<evidence type="ECO:0000256" key="4">
    <source>
        <dbReference type="ARBA" id="ARBA00022553"/>
    </source>
</evidence>
<evidence type="ECO:0000259" key="10">
    <source>
        <dbReference type="PROSITE" id="PS50109"/>
    </source>
</evidence>
<dbReference type="InterPro" id="IPR004358">
    <property type="entry name" value="Sig_transdc_His_kin-like_C"/>
</dbReference>
<evidence type="ECO:0000256" key="6">
    <source>
        <dbReference type="ARBA" id="ARBA00022777"/>
    </source>
</evidence>
<keyword evidence="7" id="KW-0902">Two-component regulatory system</keyword>
<keyword evidence="14" id="KW-1185">Reference proteome</keyword>
<dbReference type="PROSITE" id="PS50109">
    <property type="entry name" value="HIS_KIN"/>
    <property type="match status" value="1"/>
</dbReference>
<dbReference type="Pfam" id="PF00672">
    <property type="entry name" value="HAMP"/>
    <property type="match status" value="1"/>
</dbReference>
<keyword evidence="6" id="KW-0418">Kinase</keyword>
<dbReference type="InterPro" id="IPR011006">
    <property type="entry name" value="CheY-like_superfamily"/>
</dbReference>
<feature type="transmembrane region" description="Helical" evidence="9">
    <location>
        <begin position="217"/>
        <end position="239"/>
    </location>
</feature>
<evidence type="ECO:0000256" key="9">
    <source>
        <dbReference type="SAM" id="Phobius"/>
    </source>
</evidence>
<gene>
    <name evidence="13" type="ORF">ACFVKH_12785</name>
</gene>
<keyword evidence="9" id="KW-0812">Transmembrane</keyword>
<dbReference type="SMART" id="SM00387">
    <property type="entry name" value="HATPase_c"/>
    <property type="match status" value="1"/>
</dbReference>
<feature type="domain" description="Histidine kinase" evidence="10">
    <location>
        <begin position="321"/>
        <end position="553"/>
    </location>
</feature>
<dbReference type="CDD" id="cd16922">
    <property type="entry name" value="HATPase_EvgS-ArcB-TorS-like"/>
    <property type="match status" value="1"/>
</dbReference>
<dbReference type="Gene3D" id="1.10.287.130">
    <property type="match status" value="1"/>
</dbReference>
<dbReference type="RefSeq" id="WP_377965616.1">
    <property type="nucleotide sequence ID" value="NZ_JBHZOL010000079.1"/>
</dbReference>
<protein>
    <recommendedName>
        <fullName evidence="3">histidine kinase</fullName>
        <ecNumber evidence="3">2.7.13.3</ecNumber>
    </recommendedName>
</protein>
<organism evidence="13 14">
    <name type="scientific">Almyronema epifaneia S1</name>
    <dbReference type="NCBI Taxonomy" id="2991925"/>
    <lineage>
        <taxon>Bacteria</taxon>
        <taxon>Bacillati</taxon>
        <taxon>Cyanobacteriota</taxon>
        <taxon>Cyanophyceae</taxon>
        <taxon>Nodosilineales</taxon>
        <taxon>Nodosilineaceae</taxon>
        <taxon>Almyronema</taxon>
        <taxon>Almyronema epifaneia</taxon>
    </lineage>
</organism>
<reference evidence="13 14" key="1">
    <citation type="submission" date="2024-10" db="EMBL/GenBank/DDBJ databases">
        <authorList>
            <person name="Ratan Roy A."/>
            <person name="Morales Sandoval P.H."/>
            <person name="De Los Santos Villalobos S."/>
            <person name="Chakraborty S."/>
            <person name="Mukherjee J."/>
        </authorList>
    </citation>
    <scope>NUCLEOTIDE SEQUENCE [LARGE SCALE GENOMIC DNA]</scope>
    <source>
        <strain evidence="13 14">S1</strain>
    </source>
</reference>
<dbReference type="SUPFAM" id="SSF52172">
    <property type="entry name" value="CheY-like"/>
    <property type="match status" value="2"/>
</dbReference>
<evidence type="ECO:0000313" key="14">
    <source>
        <dbReference type="Proteomes" id="UP001600165"/>
    </source>
</evidence>
<dbReference type="SMART" id="SM00388">
    <property type="entry name" value="HisKA"/>
    <property type="match status" value="1"/>
</dbReference>
<proteinExistence type="predicted"/>
<dbReference type="SMART" id="SM00304">
    <property type="entry name" value="HAMP"/>
    <property type="match status" value="1"/>
</dbReference>
<dbReference type="InterPro" id="IPR005467">
    <property type="entry name" value="His_kinase_dom"/>
</dbReference>
<dbReference type="SUPFAM" id="SSF55874">
    <property type="entry name" value="ATPase domain of HSP90 chaperone/DNA topoisomerase II/histidine kinase"/>
    <property type="match status" value="1"/>
</dbReference>
<dbReference type="CDD" id="cd06225">
    <property type="entry name" value="HAMP"/>
    <property type="match status" value="1"/>
</dbReference>
<dbReference type="CDD" id="cd00082">
    <property type="entry name" value="HisKA"/>
    <property type="match status" value="1"/>
</dbReference>
<dbReference type="PRINTS" id="PR00344">
    <property type="entry name" value="BCTRLSENSOR"/>
</dbReference>
<dbReference type="InterPro" id="IPR036097">
    <property type="entry name" value="HisK_dim/P_sf"/>
</dbReference>
<dbReference type="InterPro" id="IPR003594">
    <property type="entry name" value="HATPase_dom"/>
</dbReference>
<dbReference type="Pfam" id="PF00512">
    <property type="entry name" value="HisKA"/>
    <property type="match status" value="1"/>
</dbReference>
<comment type="catalytic activity">
    <reaction evidence="1">
        <text>ATP + protein L-histidine = ADP + protein N-phospho-L-histidine.</text>
        <dbReference type="EC" id="2.7.13.3"/>
    </reaction>
</comment>
<feature type="domain" description="Response regulatory" evidence="11">
    <location>
        <begin position="711"/>
        <end position="828"/>
    </location>
</feature>
<feature type="domain" description="HAMP" evidence="12">
    <location>
        <begin position="241"/>
        <end position="299"/>
    </location>
</feature>
<keyword evidence="9" id="KW-0472">Membrane</keyword>
<keyword evidence="9" id="KW-1133">Transmembrane helix</keyword>
<keyword evidence="5" id="KW-0808">Transferase</keyword>
<evidence type="ECO:0000259" key="12">
    <source>
        <dbReference type="PROSITE" id="PS50885"/>
    </source>
</evidence>
<dbReference type="InterPro" id="IPR036890">
    <property type="entry name" value="HATPase_C_sf"/>
</dbReference>
<dbReference type="Gene3D" id="6.10.340.10">
    <property type="match status" value="1"/>
</dbReference>
<dbReference type="InterPro" id="IPR001789">
    <property type="entry name" value="Sig_transdc_resp-reg_receiver"/>
</dbReference>
<feature type="domain" description="Response regulatory" evidence="11">
    <location>
        <begin position="570"/>
        <end position="683"/>
    </location>
</feature>
<evidence type="ECO:0000259" key="11">
    <source>
        <dbReference type="PROSITE" id="PS50110"/>
    </source>
</evidence>
<evidence type="ECO:0000313" key="13">
    <source>
        <dbReference type="EMBL" id="MFE4107164.1"/>
    </source>
</evidence>
<evidence type="ECO:0000256" key="1">
    <source>
        <dbReference type="ARBA" id="ARBA00000085"/>
    </source>
</evidence>
<dbReference type="Pfam" id="PF11845">
    <property type="entry name" value="Tll0287-like"/>
    <property type="match status" value="1"/>
</dbReference>
<comment type="caution">
    <text evidence="13">The sequence shown here is derived from an EMBL/GenBank/DDBJ whole genome shotgun (WGS) entry which is preliminary data.</text>
</comment>
<dbReference type="PANTHER" id="PTHR45339:SF1">
    <property type="entry name" value="HYBRID SIGNAL TRANSDUCTION HISTIDINE KINASE J"/>
    <property type="match status" value="1"/>
</dbReference>
<accession>A0ABW6IG36</accession>
<keyword evidence="4 8" id="KW-0597">Phosphoprotein</keyword>
<evidence type="ECO:0000256" key="5">
    <source>
        <dbReference type="ARBA" id="ARBA00022679"/>
    </source>
</evidence>
<feature type="modified residue" description="4-aspartylphosphate" evidence="8">
    <location>
        <position position="760"/>
    </location>
</feature>
<dbReference type="EC" id="2.7.13.3" evidence="3"/>
<dbReference type="PANTHER" id="PTHR45339">
    <property type="entry name" value="HYBRID SIGNAL TRANSDUCTION HISTIDINE KINASE J"/>
    <property type="match status" value="1"/>
</dbReference>
<comment type="subcellular location">
    <subcellularLocation>
        <location evidence="2">Membrane</location>
    </subcellularLocation>
</comment>
<dbReference type="InterPro" id="IPR003661">
    <property type="entry name" value="HisK_dim/P_dom"/>
</dbReference>
<dbReference type="Proteomes" id="UP001600165">
    <property type="component" value="Unassembled WGS sequence"/>
</dbReference>
<feature type="modified residue" description="4-aspartylphosphate" evidence="8">
    <location>
        <position position="620"/>
    </location>
</feature>
<dbReference type="CDD" id="cd17546">
    <property type="entry name" value="REC_hyHK_CKI1_RcsC-like"/>
    <property type="match status" value="2"/>
</dbReference>
<dbReference type="Gene3D" id="3.40.50.2300">
    <property type="match status" value="2"/>
</dbReference>
<dbReference type="Pfam" id="PF02518">
    <property type="entry name" value="HATPase_c"/>
    <property type="match status" value="1"/>
</dbReference>